<dbReference type="HAMAP" id="MF_00299">
    <property type="entry name" value="KptA"/>
    <property type="match status" value="1"/>
</dbReference>
<evidence type="ECO:0000313" key="7">
    <source>
        <dbReference type="Proteomes" id="UP000240608"/>
    </source>
</evidence>
<dbReference type="InterPro" id="IPR002745">
    <property type="entry name" value="Ptrans_KptA/Tpt1"/>
</dbReference>
<evidence type="ECO:0000313" key="6">
    <source>
        <dbReference type="EMBL" id="PTB97288.1"/>
    </source>
</evidence>
<organism evidence="6 7">
    <name type="scientific">Marivirga lumbricoides</name>
    <dbReference type="NCBI Taxonomy" id="1046115"/>
    <lineage>
        <taxon>Bacteria</taxon>
        <taxon>Pseudomonadati</taxon>
        <taxon>Bacteroidota</taxon>
        <taxon>Cytophagia</taxon>
        <taxon>Cytophagales</taxon>
        <taxon>Marivirgaceae</taxon>
        <taxon>Marivirga</taxon>
    </lineage>
</organism>
<dbReference type="GO" id="GO:0003950">
    <property type="term" value="F:NAD+ poly-ADP-ribosyltransferase activity"/>
    <property type="evidence" value="ECO:0007669"/>
    <property type="project" value="InterPro"/>
</dbReference>
<keyword evidence="3 5" id="KW-0520">NAD</keyword>
<dbReference type="GO" id="GO:0000215">
    <property type="term" value="F:tRNA 2'-phosphotransferase activity"/>
    <property type="evidence" value="ECO:0007669"/>
    <property type="project" value="TreeGrafter"/>
</dbReference>
<dbReference type="InterPro" id="IPR042080">
    <property type="entry name" value="RNA_2'-PTrans_N"/>
</dbReference>
<dbReference type="GO" id="GO:0006388">
    <property type="term" value="P:tRNA splicing, via endonucleolytic cleavage and ligation"/>
    <property type="evidence" value="ECO:0007669"/>
    <property type="project" value="UniProtKB-UniRule"/>
</dbReference>
<dbReference type="InterPro" id="IPR042081">
    <property type="entry name" value="RNA_2'-PTrans_C"/>
</dbReference>
<comment type="function">
    <text evidence="4 5">Removes the 2'-phosphate from RNA via an intermediate in which the phosphate is ADP-ribosylated by NAD followed by a presumed transesterification to release the RNA and generate ADP-ribose 1''-2''-cyclic phosphate (APPR&gt;P). May function as an ADP-ribosylase.</text>
</comment>
<evidence type="ECO:0000256" key="5">
    <source>
        <dbReference type="HAMAP-Rule" id="MF_00299"/>
    </source>
</evidence>
<dbReference type="Proteomes" id="UP000240608">
    <property type="component" value="Unassembled WGS sequence"/>
</dbReference>
<dbReference type="Gene3D" id="3.20.170.30">
    <property type="match status" value="1"/>
</dbReference>
<comment type="similarity">
    <text evidence="1 5">Belongs to the KptA/TPT1 family.</text>
</comment>
<dbReference type="Pfam" id="PF01885">
    <property type="entry name" value="PTS_2-RNA"/>
    <property type="match status" value="1"/>
</dbReference>
<evidence type="ECO:0000256" key="4">
    <source>
        <dbReference type="ARBA" id="ARBA00025212"/>
    </source>
</evidence>
<reference evidence="6 7" key="1">
    <citation type="submission" date="2018-03" db="EMBL/GenBank/DDBJ databases">
        <title>Cross-interface Injection: A General Nanoliter Liquid Handling Method Applied to Single Cells Genome Amplification Automated Nanoliter Liquid Handling Applied to Single Cell Multiple Displacement Amplification.</title>
        <authorList>
            <person name="Yun J."/>
            <person name="Xu P."/>
            <person name="Xu J."/>
            <person name="Dai X."/>
            <person name="Wang Y."/>
            <person name="Zheng X."/>
            <person name="Cao C."/>
            <person name="Yi Q."/>
            <person name="Zhu Y."/>
            <person name="Wang L."/>
            <person name="Dong Z."/>
            <person name="Huang Y."/>
            <person name="Huang L."/>
            <person name="Du W."/>
        </authorList>
    </citation>
    <scope>NUCLEOTIDE SEQUENCE [LARGE SCALE GENOMIC DNA]</scope>
    <source>
        <strain evidence="6 7">Z-D1-2</strain>
    </source>
</reference>
<protein>
    <recommendedName>
        <fullName evidence="5">Probable RNA 2'-phosphotransferase</fullName>
        <ecNumber evidence="5">2.7.1.-</ecNumber>
    </recommendedName>
</protein>
<evidence type="ECO:0000256" key="2">
    <source>
        <dbReference type="ARBA" id="ARBA00022679"/>
    </source>
</evidence>
<dbReference type="Gene3D" id="1.10.10.970">
    <property type="entry name" value="RNA 2'-phosphotransferase, Tpt1/KptA family, N-terminal domain"/>
    <property type="match status" value="1"/>
</dbReference>
<accession>A0A2T4DU88</accession>
<dbReference type="NCBIfam" id="NF002014">
    <property type="entry name" value="PRK00819.1-4"/>
    <property type="match status" value="1"/>
</dbReference>
<name>A0A2T4DU88_9BACT</name>
<dbReference type="InterPro" id="IPR022928">
    <property type="entry name" value="RNA_2'-PTrans_KptA"/>
</dbReference>
<dbReference type="PANTHER" id="PTHR12684:SF2">
    <property type="entry name" value="TRNA 2'-PHOSPHOTRANSFERASE 1"/>
    <property type="match status" value="1"/>
</dbReference>
<gene>
    <name evidence="5" type="primary">kptA</name>
    <name evidence="6" type="ORF">C9994_03590</name>
</gene>
<dbReference type="EC" id="2.7.1.-" evidence="5"/>
<keyword evidence="2 5" id="KW-0808">Transferase</keyword>
<comment type="caution">
    <text evidence="6">The sequence shown here is derived from an EMBL/GenBank/DDBJ whole genome shotgun (WGS) entry which is preliminary data.</text>
</comment>
<evidence type="ECO:0000256" key="1">
    <source>
        <dbReference type="ARBA" id="ARBA00009836"/>
    </source>
</evidence>
<evidence type="ECO:0000256" key="3">
    <source>
        <dbReference type="ARBA" id="ARBA00023027"/>
    </source>
</evidence>
<dbReference type="PANTHER" id="PTHR12684">
    <property type="entry name" value="PUTATIVE PHOSPHOTRANSFERASE"/>
    <property type="match status" value="1"/>
</dbReference>
<dbReference type="EMBL" id="PYVU01000019">
    <property type="protein sequence ID" value="PTB97288.1"/>
    <property type="molecule type" value="Genomic_DNA"/>
</dbReference>
<dbReference type="AlphaFoldDB" id="A0A2T4DU88"/>
<proteinExistence type="inferred from homology"/>
<dbReference type="SUPFAM" id="SSF56399">
    <property type="entry name" value="ADP-ribosylation"/>
    <property type="match status" value="1"/>
</dbReference>
<sequence>MITDKIKISKFLSLVLRHKPETISLELDENGWADTDFLIQGMLKANYSIDIKVLKDIVSSSDKQRFKFNDDFSKIRANQGHSINVDLKLEQTLPPEILFHGTATKNIDSIMQGGLLKQSRHHVHLSSDRETAKKVGMRYGKPIVLIIEAGKMSSDGIEFYLSENSVWLTENVDIKYIKFE</sequence>